<dbReference type="EMBL" id="JAGRPV010000001">
    <property type="protein sequence ID" value="MDI4645168.1"/>
    <property type="molecule type" value="Genomic_DNA"/>
</dbReference>
<evidence type="ECO:0000313" key="3">
    <source>
        <dbReference type="Proteomes" id="UP001161691"/>
    </source>
</evidence>
<reference evidence="2" key="1">
    <citation type="submission" date="2023-04" db="EMBL/GenBank/DDBJ databases">
        <title>Comparative genomic analysis of Cohnella hashimotonis sp. nov., isolated from the International Space Station.</title>
        <authorList>
            <person name="Venkateswaran K."/>
            <person name="Simpson A."/>
        </authorList>
    </citation>
    <scope>NUCLEOTIDE SEQUENCE</scope>
    <source>
        <strain evidence="2">F6_2S_P_1</strain>
    </source>
</reference>
<evidence type="ECO:0008006" key="4">
    <source>
        <dbReference type="Google" id="ProtNLM"/>
    </source>
</evidence>
<organism evidence="2 3">
    <name type="scientific">Cohnella hashimotonis</name>
    <dbReference type="NCBI Taxonomy" id="2826895"/>
    <lineage>
        <taxon>Bacteria</taxon>
        <taxon>Bacillati</taxon>
        <taxon>Bacillota</taxon>
        <taxon>Bacilli</taxon>
        <taxon>Bacillales</taxon>
        <taxon>Paenibacillaceae</taxon>
        <taxon>Cohnella</taxon>
    </lineage>
</organism>
<protein>
    <recommendedName>
        <fullName evidence="4">Poly(3-hydroxybutyrate) depolymerase</fullName>
    </recommendedName>
</protein>
<dbReference type="RefSeq" id="WP_282908119.1">
    <property type="nucleotide sequence ID" value="NZ_JAGRPV010000001.1"/>
</dbReference>
<dbReference type="Gene3D" id="3.40.50.1820">
    <property type="entry name" value="alpha/beta hydrolase"/>
    <property type="match status" value="1"/>
</dbReference>
<keyword evidence="1" id="KW-0732">Signal</keyword>
<keyword evidence="3" id="KW-1185">Reference proteome</keyword>
<dbReference type="InterPro" id="IPR029058">
    <property type="entry name" value="AB_hydrolase_fold"/>
</dbReference>
<evidence type="ECO:0000256" key="1">
    <source>
        <dbReference type="ARBA" id="ARBA00022729"/>
    </source>
</evidence>
<accession>A0ABT6TEA6</accession>
<evidence type="ECO:0000313" key="2">
    <source>
        <dbReference type="EMBL" id="MDI4645168.1"/>
    </source>
</evidence>
<comment type="caution">
    <text evidence="2">The sequence shown here is derived from an EMBL/GenBank/DDBJ whole genome shotgun (WGS) entry which is preliminary data.</text>
</comment>
<dbReference type="SUPFAM" id="SSF53474">
    <property type="entry name" value="alpha/beta-Hydrolases"/>
    <property type="match status" value="1"/>
</dbReference>
<proteinExistence type="predicted"/>
<dbReference type="Proteomes" id="UP001161691">
    <property type="component" value="Unassembled WGS sequence"/>
</dbReference>
<sequence>MQRKIVILPGTPNDDNREYLPKAIKGSDMVVNENGNNSQVYPARLSEFRDVVVGGIEDTWYEYVPASYDGSKEVPLVVSMHGGLMSGWGQAVYTSWSLVAEREGFIVLFPDAGKRRFWIVEMEKEKIEEALAFKVDGHSIQLPPDNPDDNHDMNMVLELIDRMKQKYKIDASRVFIQGMSMGNLMTSQMARYHGGVFAGKAGSGGPSSPGVLFDKNDAIINRAGPLAVWQSRLEHDQVPPHFQGDTDDVVKRNREYWKRINGCLDLPEIKIVGEDNLAFYKGEHADVVFRDVKNRDHGQTFDDAELVWDYLFSGIRRGDNGEIVHSDPICPRQGDAYAIALAEGSDRAYVHNRLVTMSGPAVKRQKLKYHGLSGDVIVRGEYFLVPITFLASIFDAAYIPSSEGLSAELELKDGRTLQFARGSIGCVVDNRVHSMYCEAVYKNGELYVPIEWICKRLFNNHTSICEDVIYLTDHDAELSLNMAHLIRDEILKS</sequence>
<dbReference type="InterPro" id="IPR050955">
    <property type="entry name" value="Plant_Biomass_Hydrol_Est"/>
</dbReference>
<dbReference type="SUPFAM" id="SSF55383">
    <property type="entry name" value="Copper amine oxidase, domain N"/>
    <property type="match status" value="1"/>
</dbReference>
<dbReference type="InterPro" id="IPR036582">
    <property type="entry name" value="Mao_N_sf"/>
</dbReference>
<dbReference type="PANTHER" id="PTHR43037:SF1">
    <property type="entry name" value="BLL1128 PROTEIN"/>
    <property type="match status" value="1"/>
</dbReference>
<name>A0ABT6TEA6_9BACL</name>
<dbReference type="PANTHER" id="PTHR43037">
    <property type="entry name" value="UNNAMED PRODUCT-RELATED"/>
    <property type="match status" value="1"/>
</dbReference>
<gene>
    <name evidence="2" type="ORF">KB449_09365</name>
</gene>